<dbReference type="SMART" id="SM00481">
    <property type="entry name" value="POLIIIAc"/>
    <property type="match status" value="1"/>
</dbReference>
<evidence type="ECO:0000259" key="1">
    <source>
        <dbReference type="SMART" id="SM00481"/>
    </source>
</evidence>
<dbReference type="EMBL" id="DTBJ01000016">
    <property type="protein sequence ID" value="HGM58420.1"/>
    <property type="molecule type" value="Genomic_DNA"/>
</dbReference>
<accession>A0A7C4D6S6</accession>
<dbReference type="PANTHER" id="PTHR42924">
    <property type="entry name" value="EXONUCLEASE"/>
    <property type="match status" value="1"/>
</dbReference>
<dbReference type="GO" id="GO:0004534">
    <property type="term" value="F:5'-3' RNA exonuclease activity"/>
    <property type="evidence" value="ECO:0007669"/>
    <property type="project" value="TreeGrafter"/>
</dbReference>
<dbReference type="InterPro" id="IPR004013">
    <property type="entry name" value="PHP_dom"/>
</dbReference>
<organism evidence="2">
    <name type="scientific">Staphylothermus marinus</name>
    <dbReference type="NCBI Taxonomy" id="2280"/>
    <lineage>
        <taxon>Archaea</taxon>
        <taxon>Thermoproteota</taxon>
        <taxon>Thermoprotei</taxon>
        <taxon>Desulfurococcales</taxon>
        <taxon>Desulfurococcaceae</taxon>
        <taxon>Staphylothermus</taxon>
    </lineage>
</organism>
<sequence>MHIHSIHSDGRNSPREIINYALYRDLKIISITDHDTFQGSIVARTEAKALSNEILVVTGIELRSDRGDILLYCYEPIDTPREISLLIDYAHENNCIVIPAHPFDLFRYGIGDAIRYYNGWDGIEVWNASANKNANKKAIRLANELGLPGLANSDAHIVEYIGVAYTLIEMDELDIENLFKSIRNKRVKPHYGYPSFNFFLKNIKWSLIRRITKLRI</sequence>
<evidence type="ECO:0000313" key="2">
    <source>
        <dbReference type="EMBL" id="HGM58420.1"/>
    </source>
</evidence>
<proteinExistence type="predicted"/>
<gene>
    <name evidence="2" type="ORF">ENU14_02390</name>
</gene>
<protein>
    <submittedName>
        <fullName evidence="2">PHP domain-containing protein</fullName>
    </submittedName>
</protein>
<dbReference type="InterPro" id="IPR052018">
    <property type="entry name" value="PHP_domain"/>
</dbReference>
<dbReference type="Gene3D" id="3.20.20.140">
    <property type="entry name" value="Metal-dependent hydrolases"/>
    <property type="match status" value="1"/>
</dbReference>
<dbReference type="PANTHER" id="PTHR42924:SF3">
    <property type="entry name" value="POLYMERASE_HISTIDINOL PHOSPHATASE N-TERMINAL DOMAIN-CONTAINING PROTEIN"/>
    <property type="match status" value="1"/>
</dbReference>
<dbReference type="AlphaFoldDB" id="A0A7C4D6S6"/>
<dbReference type="Pfam" id="PF02811">
    <property type="entry name" value="PHP"/>
    <property type="match status" value="1"/>
</dbReference>
<comment type="caution">
    <text evidence="2">The sequence shown here is derived from an EMBL/GenBank/DDBJ whole genome shotgun (WGS) entry which is preliminary data.</text>
</comment>
<dbReference type="GO" id="GO:0035312">
    <property type="term" value="F:5'-3' DNA exonuclease activity"/>
    <property type="evidence" value="ECO:0007669"/>
    <property type="project" value="TreeGrafter"/>
</dbReference>
<dbReference type="InterPro" id="IPR003141">
    <property type="entry name" value="Pol/His_phosphatase_N"/>
</dbReference>
<reference evidence="2" key="1">
    <citation type="journal article" date="2020" name="mSystems">
        <title>Genome- and Community-Level Interaction Insights into Carbon Utilization and Element Cycling Functions of Hydrothermarchaeota in Hydrothermal Sediment.</title>
        <authorList>
            <person name="Zhou Z."/>
            <person name="Liu Y."/>
            <person name="Xu W."/>
            <person name="Pan J."/>
            <person name="Luo Z.H."/>
            <person name="Li M."/>
        </authorList>
    </citation>
    <scope>NUCLEOTIDE SEQUENCE [LARGE SCALE GENOMIC DNA]</scope>
    <source>
        <strain evidence="2">SpSt-642</strain>
    </source>
</reference>
<name>A0A7C4D6S6_STAMA</name>
<dbReference type="Pfam" id="PF13263">
    <property type="entry name" value="PHP_C"/>
    <property type="match status" value="1"/>
</dbReference>
<dbReference type="CDD" id="cd07432">
    <property type="entry name" value="PHP_HisPPase"/>
    <property type="match status" value="1"/>
</dbReference>
<feature type="domain" description="Polymerase/histidinol phosphatase N-terminal" evidence="1">
    <location>
        <begin position="1"/>
        <end position="66"/>
    </location>
</feature>
<dbReference type="InterPro" id="IPR016195">
    <property type="entry name" value="Pol/histidinol_Pase-like"/>
</dbReference>
<dbReference type="SUPFAM" id="SSF89550">
    <property type="entry name" value="PHP domain-like"/>
    <property type="match status" value="1"/>
</dbReference>